<gene>
    <name evidence="2" type="primary">jg23170</name>
    <name evidence="2" type="ORF">PAEG_LOCUS7357</name>
</gene>
<feature type="domain" description="Integrase catalytic" evidence="1">
    <location>
        <begin position="34"/>
        <end position="193"/>
    </location>
</feature>
<dbReference type="AlphaFoldDB" id="A0A8S4QX36"/>
<evidence type="ECO:0000313" key="2">
    <source>
        <dbReference type="EMBL" id="CAH2226662.1"/>
    </source>
</evidence>
<organism evidence="2 3">
    <name type="scientific">Pararge aegeria aegeria</name>
    <dbReference type="NCBI Taxonomy" id="348720"/>
    <lineage>
        <taxon>Eukaryota</taxon>
        <taxon>Metazoa</taxon>
        <taxon>Ecdysozoa</taxon>
        <taxon>Arthropoda</taxon>
        <taxon>Hexapoda</taxon>
        <taxon>Insecta</taxon>
        <taxon>Pterygota</taxon>
        <taxon>Neoptera</taxon>
        <taxon>Endopterygota</taxon>
        <taxon>Lepidoptera</taxon>
        <taxon>Glossata</taxon>
        <taxon>Ditrysia</taxon>
        <taxon>Papilionoidea</taxon>
        <taxon>Nymphalidae</taxon>
        <taxon>Satyrinae</taxon>
        <taxon>Satyrini</taxon>
        <taxon>Parargina</taxon>
        <taxon>Pararge</taxon>
    </lineage>
</organism>
<dbReference type="SUPFAM" id="SSF53098">
    <property type="entry name" value="Ribonuclease H-like"/>
    <property type="match status" value="1"/>
</dbReference>
<dbReference type="InterPro" id="IPR001584">
    <property type="entry name" value="Integrase_cat-core"/>
</dbReference>
<name>A0A8S4QX36_9NEOP</name>
<dbReference type="FunFam" id="3.30.420.10:FF:000032">
    <property type="entry name" value="Retrovirus-related Pol polyprotein from transposon 297-like Protein"/>
    <property type="match status" value="1"/>
</dbReference>
<dbReference type="InterPro" id="IPR036397">
    <property type="entry name" value="RNaseH_sf"/>
</dbReference>
<dbReference type="EMBL" id="CAKXAJ010021771">
    <property type="protein sequence ID" value="CAH2226662.1"/>
    <property type="molecule type" value="Genomic_DNA"/>
</dbReference>
<dbReference type="InterPro" id="IPR012337">
    <property type="entry name" value="RNaseH-like_sf"/>
</dbReference>
<dbReference type="OrthoDB" id="115435at2759"/>
<dbReference type="Pfam" id="PF00665">
    <property type="entry name" value="rve"/>
    <property type="match status" value="1"/>
</dbReference>
<dbReference type="GO" id="GO:0003676">
    <property type="term" value="F:nucleic acid binding"/>
    <property type="evidence" value="ECO:0007669"/>
    <property type="project" value="InterPro"/>
</dbReference>
<dbReference type="PROSITE" id="PS50994">
    <property type="entry name" value="INTEGRASE"/>
    <property type="match status" value="1"/>
</dbReference>
<comment type="caution">
    <text evidence="2">The sequence shown here is derived from an EMBL/GenBank/DDBJ whole genome shotgun (WGS) entry which is preliminary data.</text>
</comment>
<dbReference type="PANTHER" id="PTHR37984">
    <property type="entry name" value="PROTEIN CBG26694"/>
    <property type="match status" value="1"/>
</dbReference>
<evidence type="ECO:0000259" key="1">
    <source>
        <dbReference type="PROSITE" id="PS50994"/>
    </source>
</evidence>
<accession>A0A8S4QX36</accession>
<protein>
    <submittedName>
        <fullName evidence="2">Jg23170 protein</fullName>
    </submittedName>
</protein>
<dbReference type="Gene3D" id="3.30.420.10">
    <property type="entry name" value="Ribonuclease H-like superfamily/Ribonuclease H"/>
    <property type="match status" value="1"/>
</dbReference>
<dbReference type="PANTHER" id="PTHR37984:SF5">
    <property type="entry name" value="PROTEIN NYNRIN-LIKE"/>
    <property type="match status" value="1"/>
</dbReference>
<evidence type="ECO:0000313" key="3">
    <source>
        <dbReference type="Proteomes" id="UP000838756"/>
    </source>
</evidence>
<sequence>MKKIVTKYVKACIHCAYGKEVSGKKEGYLHPIPKIDIPFHTVHVDHLGPFVKSKKGNLYLLVIVDGFTKFCMLKPLRNLKSNQTIAALTDVFSAFGFPARLISDRGSTFTSKEFELFCNSSYIRHILNAVASPRSNGQVERYNRTVLDALGSYADKLGETKWDQTLGKIQWGLNNTLNKGIGKTPSEALFGRLLTHSSENMFSEMFTDTRNSTQDIDKIRSEISSHINKDQEQQKKRFDVGRKEPKIYSVGDLVKIKKQINCNEGKSRKLLPVYSGPYKITKVLNNDRYEISSIPGLNLGKKEYSNIWAVDQIQPWINTLIDCDNDSTDSEET</sequence>
<dbReference type="GO" id="GO:0015074">
    <property type="term" value="P:DNA integration"/>
    <property type="evidence" value="ECO:0007669"/>
    <property type="project" value="InterPro"/>
</dbReference>
<dbReference type="Proteomes" id="UP000838756">
    <property type="component" value="Unassembled WGS sequence"/>
</dbReference>
<dbReference type="InterPro" id="IPR050951">
    <property type="entry name" value="Retrovirus_Pol_polyprotein"/>
</dbReference>
<proteinExistence type="predicted"/>
<reference evidence="2" key="1">
    <citation type="submission" date="2022-03" db="EMBL/GenBank/DDBJ databases">
        <authorList>
            <person name="Lindestad O."/>
        </authorList>
    </citation>
    <scope>NUCLEOTIDE SEQUENCE</scope>
</reference>
<keyword evidence="3" id="KW-1185">Reference proteome</keyword>